<dbReference type="PANTHER" id="PTHR42754:SF1">
    <property type="entry name" value="LIPOPROTEIN"/>
    <property type="match status" value="1"/>
</dbReference>
<gene>
    <name evidence="5" type="ORF">F5984_26225</name>
</gene>
<evidence type="ECO:0000256" key="1">
    <source>
        <dbReference type="ARBA" id="ARBA00004613"/>
    </source>
</evidence>
<dbReference type="InterPro" id="IPR031325">
    <property type="entry name" value="RHS_repeat"/>
</dbReference>
<dbReference type="NCBIfam" id="TIGR01643">
    <property type="entry name" value="YD_repeat_2x"/>
    <property type="match status" value="2"/>
</dbReference>
<accession>A0A7J5TRN3</accession>
<evidence type="ECO:0000313" key="6">
    <source>
        <dbReference type="Proteomes" id="UP000488299"/>
    </source>
</evidence>
<dbReference type="InterPro" id="IPR028994">
    <property type="entry name" value="Integrin_alpha_N"/>
</dbReference>
<dbReference type="EMBL" id="WELI01000024">
    <property type="protein sequence ID" value="KAB7725380.1"/>
    <property type="molecule type" value="Genomic_DNA"/>
</dbReference>
<dbReference type="Pfam" id="PF05593">
    <property type="entry name" value="RHS_repeat"/>
    <property type="match status" value="2"/>
</dbReference>
<name>A0A7J5TRN3_9BACT</name>
<dbReference type="GO" id="GO:0005737">
    <property type="term" value="C:cytoplasm"/>
    <property type="evidence" value="ECO:0007669"/>
    <property type="project" value="InterPro"/>
</dbReference>
<keyword evidence="3" id="KW-0843">Virulence</keyword>
<evidence type="ECO:0000256" key="2">
    <source>
        <dbReference type="ARBA" id="ARBA00022525"/>
    </source>
</evidence>
<protein>
    <recommendedName>
        <fullName evidence="7">T9SS type A sorting domain-containing protein</fullName>
    </recommendedName>
</protein>
<proteinExistence type="predicted"/>
<dbReference type="InterPro" id="IPR006530">
    <property type="entry name" value="YD"/>
</dbReference>
<dbReference type="InterPro" id="IPR003284">
    <property type="entry name" value="Sal_SpvB"/>
</dbReference>
<dbReference type="NCBIfam" id="TIGR03696">
    <property type="entry name" value="Rhs_assc_core"/>
    <property type="match status" value="1"/>
</dbReference>
<keyword evidence="6" id="KW-1185">Reference proteome</keyword>
<feature type="chain" id="PRO_5029811062" description="T9SS type A sorting domain-containing protein" evidence="4">
    <location>
        <begin position="24"/>
        <end position="3749"/>
    </location>
</feature>
<dbReference type="InterPro" id="IPR022385">
    <property type="entry name" value="Rhs_assc_core"/>
</dbReference>
<dbReference type="Gene3D" id="2.180.10.10">
    <property type="entry name" value="RHS repeat-associated core"/>
    <property type="match status" value="2"/>
</dbReference>
<feature type="signal peptide" evidence="4">
    <location>
        <begin position="1"/>
        <end position="23"/>
    </location>
</feature>
<evidence type="ECO:0000313" key="5">
    <source>
        <dbReference type="EMBL" id="KAB7725380.1"/>
    </source>
</evidence>
<evidence type="ECO:0000256" key="3">
    <source>
        <dbReference type="ARBA" id="ARBA00023026"/>
    </source>
</evidence>
<reference evidence="5 6" key="1">
    <citation type="submission" date="2019-10" db="EMBL/GenBank/DDBJ databases">
        <title>Rudanella paleaurantiibacter sp. nov., isolated from sludge.</title>
        <authorList>
            <person name="Xu S.Q."/>
        </authorList>
    </citation>
    <scope>NUCLEOTIDE SEQUENCE [LARGE SCALE GENOMIC DNA]</scope>
    <source>
        <strain evidence="5 6">HX-22-17</strain>
    </source>
</reference>
<sequence>MSIITTACRSTLLILICSFPLLAQITPGVVWQKTYGGSSNERAQYVTPSPDGGYLMVGSTASSDGDVTNFQGGATDIWMVKTNAFGVIQWKKNIGGTNREYANTVRCFGGFYFIGGYSRPTLVNGSNNNFSAYLVKTDLAGNVIWTQTYGGNGDDVINDLVPTFDGGCAFVGYTTSTDGTPPAPSATQASRDLWLVKVNSAGGVEWQSRQGGNNDDSGKRIQLLGDHLDIYTPSGFIVSGTYYRPSTGDATSFGLADLWILKFDATGSLIANKKLGGSLVDVGAAVQPAPDGSYFVVGSALSNDNGLTNRGFEDVYVAKLQSDLSLAWQRTYGGSSYDTGQEIWIAPDGNLRVLANTNSTNGDVTGKTSADNDAWLLSINSTNGGLNWQKRHGGSGNDEAFAMYRTLAGNSVITGLSQSTDGDVTQNQGGEDFWLFEAYESPITIRSILPTRACPGQQIELPITTYGNWPAGTSFSAQLSDQFGLFTNPVTLGTLATPPSGNLRVTIPTNTVSGSAYKIRVLASNPSSTSTVGPSMSIGGSECSPNTISWQRADTGSDYDQYRSSIALSDGGVLVAGLARSNDVLGMKGGRSDALLTRLDAQRNIIWQKTYGGSGDDAFWKVIEVVDGFICVGYSSSKDGDINANSQKGDYDGWIIKVAKTNGAVLWQNTFGGTSGEVFCDVTATSSGFALIGYAESNNGDVSGNHGGLDFWFVQVNTTGQLSQQRCLGGTGSEVGFSIISGLDGSFYVTGYTNSDNNGDISGKKGSTDVWTLKLSASGTIQWQRCFGGSLADYAYGISAASDGGIVIIGNSASNDGDLNGLLKGDNDLLVAKYDPTGNVVWKRMFGGTGDDQGRSGIIQTPDNGFLIGGQTSSINGDLAGRVGISEDAWIIKLNANGILQWQKALGGSNQDRAYGLANALDGGYYMVGQTYSANGHVEGAKGGGDAWLVKLGPEQPNMSSVTATPIGCGGKQTVVQLLTNGQYNPENVFTVELSNANGTFVSPTVIASVTARIGTSFVCPLPNITTNGYQIRVVSTSPAYASVAVPLFVQTTSLVKGKDVTIGGSGSDDMRIVSLLPDGGYLVGGTTNSPVSGSKRATPKGGADFWLFRLNKDLQYVNDWAYGGTDNDELWSIIPTVDGSYLLSGRTKSDVSGTDKRTPRLSSSSTYTDAWIVKIDANGNKLDDLTFGGLNDDMFFDGKPTPDKGFIFVGTTSSASMSVGGIVTKGSGLFGNNDVWVLKINGAGQREWDQNYGGTSSESGYSILPTADGGYVIGGVSTSNPFPDSPNGKTNGSNGGTDYWIFKIDAYGKKLWDKTIGGTGNDNFRKLQATVDGGFLLIGESESNQYLPDKTENARSTNISDYWIVKIDANGNKLWDKTIGGTGVDVAIDIIPTSDGGFIVGGGSASNAYTPDKTENSQGQDDAWLVKIDSQGNRQWDKRYGGTDRDLIRNLQLTTDGDLIAFCISRSNANGDKSENNQGDWDSWAIKLWQPTQPTIAATRQALCGEQNQTNLIASNCPGMIIWSTGAEGNSVTVSPTVSTTYSAICRVNGVASCPSDPLVITVCKKGSQSTYGYTKGNFSVTDGGAATYGIPLILPAGTGGMKPELGLSYSHQGGNGLLGIGWNLDGLHVINRASPTRAQDEAFDVTRSGSIGVTLTKADRFALDGARLVLAPSSIEASEELNANYGNLNTEYITEQQQFIRVTIKELTANGSPSWFEAYTKDGLIMEFGRSEDSRIVASDNVTPLTWLLSKISDRNGNYIRYIYDKQIVGNASTNTYPYGKIHHYPVRIEYTANDAAPLVAYNRIEFDYIDRTDKQWSFLSGQYVGGSDKLLSRVRVLGNGQEVRRYEISYIKSKFTANSLLYQVQECADTLCHEPTVFSWQNEERLATDLTYKPTATTAQGPFSAAAWGPEDKRVRLFGDWDGDGTNDLCAVDTTNTIQTTFTYYLNRFPNSVPNGLSHSLPGKLTRYQYRTADFNADGKTDIILWNTNSGDARMLITNFQNGSWQTPVVKTGSQFIQETCSTDQNRPANNCYPVSSIEVFANHDVYLLDWNSDGITDIVSMRKNGRNYTLGTDYWLQTQPPTFTGNSGVGDVKLFRHNLYIPATMTDGAPTQVFNQLHLADFNNDGLADICLVDSASSRMTIFPMRSVKFANKVYDSDSTKYRIQDPTFSVEFNPTQEFRYNWSLLQSRFIPFDAGQPAYNLYDRDLIIADANGDGLPDLGLKLSQTSYQFQLSTGKFGLYPDPYLITAAEQPLGADVNTELVDFNNDGALDLLTYSRLGLPGSSVRMGGSDKNSLIFDDPLDVSLLSESGVNFFFGHYSKSNLNELLYFKVTGQQLTTKLYNNALSKTDLIGRITEGSGQEIDVTYKTLKDPSVYSRPTSTFRYPLGEFVSPIAIVASVRNKNGIGGYLYTDYQYEGAFTHMAGRGFRGFSKVIIRDRQRNIYSIKQFTVDANRWWLAGLPDRTETRLNDPINGKLLSDFVQVTGAIPFTRSASFAPQPSYLKPRSYYAYGSISTARSFDFNTDAQLTYLQSRVVPDASGNGLLVVANHGEGFRDSTLNQYTDNAASHLLGRLTRSTVYRFSPGQPVQVRTSAFEYRPTTGQLMKQTTDPDSSVQIKTETLYTHDVFGNITQTESRAWNGTQVESRTDQFVFDSRGRFQIRMTNALGQQTSATYDPALGSVLTSTDRNGLVSNFQYDAFGRMVKVTTPTGEETVERIYRPESRFNSPANTRFVMVKQEGIEPPVIEHFDFLNRKIRTDKVNFTGGVVSYSTTFNALGEDAAESGPGLNRQTQYDAMSRPVRVTDYGVDNQYSYVGNQTTVTDIKGRQRTVEKNAQGQVLRSKGFHDGEQFTVSYEYDGRNNPTRVVGNGQFDIKTFYDARGRIIRSEDPVAGTYRMEYNGFGELLKSTNPRGQVTTMIYDKLGRVVQRTEPEGVTSYTYDAGNKAVGKLGRIADPTGIVFAYGFDNFGRLGSETKTVAGVSYVTSYSYNTDNTIDRIRYPSGLVVRHEYNAQNYFYLVRRVSDNKVLWQAKSLNDADALLNEEVYAKPGGPVLNLKYGYDASQTQLNSLETFLPGDGTTARIKQTHTYDAAYNLTRTNEWVYQAPGQLLRSGTLQYGYDDLDRLLSITPNLNFPQRNLTENTAVTMTYDLRGNILTKSDVGTYQYDQNALGGRRYLTGITPANSAVCLPSFTVRTEYTSFNKVRRIENDTSYAVITYGPDRQRVMQQLYVRGTLKRTKIYVNSLYEVEQVGSQTRETSYVRGASGVVAVETKVNTVRTWQLWVKDRLNNLAAVVDTNGAVLQHLRYDAWGRRLNADRPGAAADTASYRTDRGFTKHEHYDLFQLIDMNGRVYDPVVARFLSPDPFVDNPLDLQAYNRYSYVNNNPLTYTDPSGYFKLKKVFRAITKVVNKVTDVAVKVALANPINKLNLKAAYESAKVVAKVLDSKVMPDVIRDHWRPVLTTGAAIVVGVLTAPAGPAASGAASGFTSGFLGSAWSGGSFNDATKAGTKGAIYGAATAYLTSAVGDAAAAKNLNAAESIGVKVVGHATVQGTMAEVQGGNFWEGAAVGAVSSAGGTLIKAAGPDGSSFGAISVRTGMAAVLGGTTSMIGGGKFANGAISGAFVHLYNDEMHDDDTNLNKRVENSNGASQIKAKLMGAPADMAVDQIRDKMILEGAATRGAGNTLRPYVNLLKVLRIVGPMIDFLNPTIIDPHQTADKPDYNKQMKASDFAPTADTDYISTPILR</sequence>
<comment type="subcellular location">
    <subcellularLocation>
        <location evidence="1">Secreted</location>
    </subcellularLocation>
</comment>
<evidence type="ECO:0000256" key="4">
    <source>
        <dbReference type="SAM" id="SignalP"/>
    </source>
</evidence>
<dbReference type="GO" id="GO:0005576">
    <property type="term" value="C:extracellular region"/>
    <property type="evidence" value="ECO:0007669"/>
    <property type="project" value="UniProtKB-SubCell"/>
</dbReference>
<organism evidence="5 6">
    <name type="scientific">Rudanella paleaurantiibacter</name>
    <dbReference type="NCBI Taxonomy" id="2614655"/>
    <lineage>
        <taxon>Bacteria</taxon>
        <taxon>Pseudomonadati</taxon>
        <taxon>Bacteroidota</taxon>
        <taxon>Cytophagia</taxon>
        <taxon>Cytophagales</taxon>
        <taxon>Cytophagaceae</taxon>
        <taxon>Rudanella</taxon>
    </lineage>
</organism>
<dbReference type="Proteomes" id="UP000488299">
    <property type="component" value="Unassembled WGS sequence"/>
</dbReference>
<keyword evidence="4" id="KW-0732">Signal</keyword>
<comment type="caution">
    <text evidence="5">The sequence shown here is derived from an EMBL/GenBank/DDBJ whole genome shotgun (WGS) entry which is preliminary data.</text>
</comment>
<evidence type="ECO:0008006" key="7">
    <source>
        <dbReference type="Google" id="ProtNLM"/>
    </source>
</evidence>
<dbReference type="Pfam" id="PF03534">
    <property type="entry name" value="SpvB"/>
    <property type="match status" value="1"/>
</dbReference>
<keyword evidence="2" id="KW-0964">Secreted</keyword>
<dbReference type="SUPFAM" id="SSF69318">
    <property type="entry name" value="Integrin alpha N-terminal domain"/>
    <property type="match status" value="1"/>
</dbReference>
<dbReference type="PANTHER" id="PTHR42754">
    <property type="entry name" value="ENDOGLUCANASE"/>
    <property type="match status" value="1"/>
</dbReference>